<feature type="region of interest" description="Disordered" evidence="1">
    <location>
        <begin position="43"/>
        <end position="63"/>
    </location>
</feature>
<protein>
    <submittedName>
        <fullName evidence="2">Uncharacterized protein</fullName>
    </submittedName>
</protein>
<feature type="compositionally biased region" description="Polar residues" evidence="1">
    <location>
        <begin position="43"/>
        <end position="59"/>
    </location>
</feature>
<evidence type="ECO:0000313" key="2">
    <source>
        <dbReference type="EMBL" id="RIJ30062.1"/>
    </source>
</evidence>
<keyword evidence="3" id="KW-1185">Reference proteome</keyword>
<name>A0A399RJQ1_9PROT</name>
<comment type="caution">
    <text evidence="2">The sequence shown here is derived from an EMBL/GenBank/DDBJ whole genome shotgun (WGS) entry which is preliminary data.</text>
</comment>
<accession>A0A399RJQ1</accession>
<sequence length="176" mass="18305">MTDSKDTPSKNWPGSQIGIAAVGVSLCAACGVAWLNGGDNSTTASSFAPAQTSTASSEANDAPVPEEGEVFTAQSSPLAATAAFAIIVKFRNEPEIADLGKTFRKDPDGTRAKFRAWAADKPALRGLTLERASYSGELVLTGSGSRDMKDVIAAIEAMDNVAYVEPDYSAQPSKEG</sequence>
<evidence type="ECO:0000256" key="1">
    <source>
        <dbReference type="SAM" id="MobiDB-lite"/>
    </source>
</evidence>
<organism evidence="2 3">
    <name type="scientific">Henriciella mobilis</name>
    <dbReference type="NCBI Taxonomy" id="2305467"/>
    <lineage>
        <taxon>Bacteria</taxon>
        <taxon>Pseudomonadati</taxon>
        <taxon>Pseudomonadota</taxon>
        <taxon>Alphaproteobacteria</taxon>
        <taxon>Hyphomonadales</taxon>
        <taxon>Hyphomonadaceae</taxon>
        <taxon>Henriciella</taxon>
    </lineage>
</organism>
<gene>
    <name evidence="2" type="ORF">D1223_05245</name>
</gene>
<dbReference type="Proteomes" id="UP000266385">
    <property type="component" value="Unassembled WGS sequence"/>
</dbReference>
<dbReference type="OrthoDB" id="7620640at2"/>
<evidence type="ECO:0000313" key="3">
    <source>
        <dbReference type="Proteomes" id="UP000266385"/>
    </source>
</evidence>
<dbReference type="AlphaFoldDB" id="A0A399RJQ1"/>
<dbReference type="EMBL" id="QWFX01000006">
    <property type="protein sequence ID" value="RIJ30062.1"/>
    <property type="molecule type" value="Genomic_DNA"/>
</dbReference>
<dbReference type="RefSeq" id="WP_119375381.1">
    <property type="nucleotide sequence ID" value="NZ_QWFX01000006.1"/>
</dbReference>
<proteinExistence type="predicted"/>
<reference evidence="2 3" key="1">
    <citation type="submission" date="2018-08" db="EMBL/GenBank/DDBJ databases">
        <title>Henriciella mobilis sp. nov., isolated from seawater.</title>
        <authorList>
            <person name="Cheng H."/>
            <person name="Wu Y.-H."/>
            <person name="Xu X.-W."/>
            <person name="Guo L.-L."/>
        </authorList>
    </citation>
    <scope>NUCLEOTIDE SEQUENCE [LARGE SCALE GENOMIC DNA]</scope>
    <source>
        <strain evidence="2 3">JN25</strain>
    </source>
</reference>